<feature type="transmembrane region" description="Helical" evidence="1">
    <location>
        <begin position="36"/>
        <end position="55"/>
    </location>
</feature>
<keyword evidence="1" id="KW-0812">Transmembrane</keyword>
<dbReference type="KEGG" id="smen:SAMEA4412692_1068"/>
<feature type="transmembrane region" description="Helical" evidence="1">
    <location>
        <begin position="106"/>
        <end position="128"/>
    </location>
</feature>
<reference evidence="2 3" key="1">
    <citation type="submission" date="2017-06" db="EMBL/GenBank/DDBJ databases">
        <authorList>
            <consortium name="Pathogen Informatics"/>
        </authorList>
    </citation>
    <scope>NUCLEOTIDE SEQUENCE [LARGE SCALE GENOMIC DNA]</scope>
    <source>
        <strain evidence="2 3">NCTC13788</strain>
    </source>
</reference>
<dbReference type="RefSeq" id="WP_018373935.1">
    <property type="nucleotide sequence ID" value="NZ_LT906439.1"/>
</dbReference>
<keyword evidence="3" id="KW-1185">Reference proteome</keyword>
<evidence type="ECO:0000313" key="3">
    <source>
        <dbReference type="Proteomes" id="UP000215185"/>
    </source>
</evidence>
<feature type="transmembrane region" description="Helical" evidence="1">
    <location>
        <begin position="76"/>
        <end position="100"/>
    </location>
</feature>
<organism evidence="2 3">
    <name type="scientific">Streptococcus merionis</name>
    <dbReference type="NCBI Taxonomy" id="400065"/>
    <lineage>
        <taxon>Bacteria</taxon>
        <taxon>Bacillati</taxon>
        <taxon>Bacillota</taxon>
        <taxon>Bacilli</taxon>
        <taxon>Lactobacillales</taxon>
        <taxon>Streptococcaceae</taxon>
        <taxon>Streptococcus</taxon>
    </lineage>
</organism>
<gene>
    <name evidence="2" type="ORF">SAMEA4412692_01068</name>
</gene>
<keyword evidence="1" id="KW-1133">Transmembrane helix</keyword>
<protein>
    <submittedName>
        <fullName evidence="2">Uncharacterized protein</fullName>
    </submittedName>
</protein>
<proteinExistence type="predicted"/>
<dbReference type="EMBL" id="LT906439">
    <property type="protein sequence ID" value="SNU88453.1"/>
    <property type="molecule type" value="Genomic_DNA"/>
</dbReference>
<dbReference type="Proteomes" id="UP000215185">
    <property type="component" value="Chromosome 1"/>
</dbReference>
<evidence type="ECO:0000256" key="1">
    <source>
        <dbReference type="SAM" id="Phobius"/>
    </source>
</evidence>
<evidence type="ECO:0000313" key="2">
    <source>
        <dbReference type="EMBL" id="SNU88453.1"/>
    </source>
</evidence>
<dbReference type="AlphaFoldDB" id="A0A239SV13"/>
<sequence length="132" mass="15332">MKKGWRKFYYPFIYLDLATVSFLSLFFYWGRNSFQVVTGLFLINSIMTILQLLSIKKELHIRRILGMAYMDVVYAYQGYHGASLFLGYLIWTIVSSLYISDLIRPALLLLVVVTSLFLGNTILVNASIRRML</sequence>
<feature type="transmembrane region" description="Helical" evidence="1">
    <location>
        <begin position="12"/>
        <end position="30"/>
    </location>
</feature>
<dbReference type="STRING" id="1123308.GCA_000380085_01393"/>
<keyword evidence="1" id="KW-0472">Membrane</keyword>
<accession>A0A239SV13</accession>
<name>A0A239SV13_9STRE</name>